<sequence length="687" mass="77485">MSNMGSLPVEIHSLHSAKSSLHPLFMDSDTMDQVGIPNIGTDEPLLEVIPKLSSFISMAVGDMAYSFEQMRYGSRGHRLRQLVHALAEDSHNPFIIVALMILKWEFTNAPNDDWGLNESRGSACEFVAWQFLCHLNQRETIEFLLEELPIPRRNSTNSTEAERGTSGFASSRNMETTPLLSGSSTVLYRLGLGKPAQSGDSGGQSISAEAHGLSRYSRFFGLNALEIAAIAQAKRFLSQRVVQRVVDDIWNGEIVFWDSLTVHSKKNPHIFNRRTADPYSRLRVPVYRKMFEAAFFLSFLLLYYSVLVERKQNGLGFFETLMDVWIAAFAYDELSGLVDAGMLFYQMDFWSLWNLGIIGVGFSFIITRAIGLARGNDYIIDLSFDILSLEALFLVPRICSLVSLNSYFGSLIPVLKEMTKAFFRFMPVVVVLYIGFLTTFTMLARDRLSLKQMSWILVKVFFGSGALGLDSASEISPIFGYGLMLIFVSMSNILLLSSLISLMSMSMEGVMLHAREEYRFQLSIYVLESSNSRRLTYFMPPLNLLPLFCIRPMRLFLSAGTVRRVRIILLRATHLPFVMLIWMYESSWRHLNRRTTGLPPLSMARNGTFGGEPSISRRRDPQHPSVAETRPASGNERTDVEQHDVHEPDSVRGGQTQLADVIDAIEQLREQVERVAMTLAPGTGRVN</sequence>
<evidence type="ECO:0000313" key="4">
    <source>
        <dbReference type="EMBL" id="OQD76679.1"/>
    </source>
</evidence>
<keyword evidence="2" id="KW-0472">Membrane</keyword>
<feature type="transmembrane region" description="Helical" evidence="2">
    <location>
        <begin position="421"/>
        <end position="443"/>
    </location>
</feature>
<accession>A0A1V6PI45</accession>
<dbReference type="InterPro" id="IPR056336">
    <property type="entry name" value="YVC1_C"/>
</dbReference>
<feature type="transmembrane region" description="Helical" evidence="2">
    <location>
        <begin position="290"/>
        <end position="307"/>
    </location>
</feature>
<feature type="compositionally biased region" description="Polar residues" evidence="1">
    <location>
        <begin position="167"/>
        <end position="177"/>
    </location>
</feature>
<evidence type="ECO:0000256" key="2">
    <source>
        <dbReference type="SAM" id="Phobius"/>
    </source>
</evidence>
<feature type="region of interest" description="Disordered" evidence="1">
    <location>
        <begin position="599"/>
        <end position="656"/>
    </location>
</feature>
<dbReference type="InterPro" id="IPR052971">
    <property type="entry name" value="TRP_calcium_channel"/>
</dbReference>
<gene>
    <name evidence="4" type="ORF">PENDEC_c004G05413</name>
</gene>
<organism evidence="4 5">
    <name type="scientific">Penicillium decumbens</name>
    <dbReference type="NCBI Taxonomy" id="69771"/>
    <lineage>
        <taxon>Eukaryota</taxon>
        <taxon>Fungi</taxon>
        <taxon>Dikarya</taxon>
        <taxon>Ascomycota</taxon>
        <taxon>Pezizomycotina</taxon>
        <taxon>Eurotiomycetes</taxon>
        <taxon>Eurotiomycetidae</taxon>
        <taxon>Eurotiales</taxon>
        <taxon>Aspergillaceae</taxon>
        <taxon>Penicillium</taxon>
    </lineage>
</organism>
<dbReference type="AlphaFoldDB" id="A0A1V6PI45"/>
<feature type="compositionally biased region" description="Basic and acidic residues" evidence="1">
    <location>
        <begin position="636"/>
        <end position="650"/>
    </location>
</feature>
<proteinExistence type="predicted"/>
<protein>
    <recommendedName>
        <fullName evidence="3">Calcium channel YVC1-like C-terminal transmembrane domain-containing protein</fullName>
    </recommendedName>
</protein>
<feature type="region of interest" description="Disordered" evidence="1">
    <location>
        <begin position="154"/>
        <end position="177"/>
    </location>
</feature>
<keyword evidence="2" id="KW-0812">Transmembrane</keyword>
<feature type="transmembrane region" description="Helical" evidence="2">
    <location>
        <begin position="391"/>
        <end position="415"/>
    </location>
</feature>
<dbReference type="EMBL" id="MDYL01000004">
    <property type="protein sequence ID" value="OQD76679.1"/>
    <property type="molecule type" value="Genomic_DNA"/>
</dbReference>
<dbReference type="Pfam" id="PF23317">
    <property type="entry name" value="YVC1_C"/>
    <property type="match status" value="1"/>
</dbReference>
<dbReference type="Proteomes" id="UP000191522">
    <property type="component" value="Unassembled WGS sequence"/>
</dbReference>
<feature type="transmembrane region" description="Helical" evidence="2">
    <location>
        <begin position="351"/>
        <end position="370"/>
    </location>
</feature>
<name>A0A1V6PI45_PENDC</name>
<dbReference type="OrthoDB" id="310870at2759"/>
<feature type="transmembrane region" description="Helical" evidence="2">
    <location>
        <begin position="565"/>
        <end position="584"/>
    </location>
</feature>
<dbReference type="OMA" id="GYACEFV"/>
<keyword evidence="2" id="KW-1133">Transmembrane helix</keyword>
<evidence type="ECO:0000256" key="1">
    <source>
        <dbReference type="SAM" id="MobiDB-lite"/>
    </source>
</evidence>
<feature type="domain" description="Calcium channel YVC1-like C-terminal transmembrane" evidence="3">
    <location>
        <begin position="298"/>
        <end position="586"/>
    </location>
</feature>
<evidence type="ECO:0000313" key="5">
    <source>
        <dbReference type="Proteomes" id="UP000191522"/>
    </source>
</evidence>
<feature type="transmembrane region" description="Helical" evidence="2">
    <location>
        <begin position="478"/>
        <end position="502"/>
    </location>
</feature>
<dbReference type="STRING" id="69771.A0A1V6PI45"/>
<comment type="caution">
    <text evidence="4">The sequence shown here is derived from an EMBL/GenBank/DDBJ whole genome shotgun (WGS) entry which is preliminary data.</text>
</comment>
<dbReference type="PANTHER" id="PTHR35859">
    <property type="entry name" value="NONSELECTIVE CATION CHANNEL PROTEIN"/>
    <property type="match status" value="1"/>
</dbReference>
<reference evidence="5" key="1">
    <citation type="journal article" date="2017" name="Nat. Microbiol.">
        <title>Global analysis of biosynthetic gene clusters reveals vast potential of secondary metabolite production in Penicillium species.</title>
        <authorList>
            <person name="Nielsen J.C."/>
            <person name="Grijseels S."/>
            <person name="Prigent S."/>
            <person name="Ji B."/>
            <person name="Dainat J."/>
            <person name="Nielsen K.F."/>
            <person name="Frisvad J.C."/>
            <person name="Workman M."/>
            <person name="Nielsen J."/>
        </authorList>
    </citation>
    <scope>NUCLEOTIDE SEQUENCE [LARGE SCALE GENOMIC DNA]</scope>
    <source>
        <strain evidence="5">IBT 11843</strain>
    </source>
</reference>
<evidence type="ECO:0000259" key="3">
    <source>
        <dbReference type="Pfam" id="PF23317"/>
    </source>
</evidence>
<keyword evidence="5" id="KW-1185">Reference proteome</keyword>
<dbReference type="PANTHER" id="PTHR35859:SF5">
    <property type="entry name" value="ION TRANSPORT DOMAIN-CONTAINING PROTEIN"/>
    <property type="match status" value="1"/>
</dbReference>